<name>A0A8S8ZRB4_SORMA</name>
<evidence type="ECO:0000313" key="3">
    <source>
        <dbReference type="Proteomes" id="UP000433876"/>
    </source>
</evidence>
<reference evidence="2 3" key="1">
    <citation type="submission" date="2017-07" db="EMBL/GenBank/DDBJ databases">
        <title>Genome sequence of the Sordaria macrospora wild type strain R19027.</title>
        <authorList>
            <person name="Nowrousian M."/>
            <person name="Teichert I."/>
            <person name="Kueck U."/>
        </authorList>
    </citation>
    <scope>NUCLEOTIDE SEQUENCE [LARGE SCALE GENOMIC DNA]</scope>
    <source>
        <strain evidence="2 3">R19027</strain>
        <tissue evidence="2">Mycelium</tissue>
    </source>
</reference>
<accession>A0A8S8ZRB4</accession>
<gene>
    <name evidence="2" type="ORF">SMACR_07960</name>
</gene>
<evidence type="ECO:0000313" key="2">
    <source>
        <dbReference type="EMBL" id="KAA8631958.1"/>
    </source>
</evidence>
<proteinExistence type="predicted"/>
<organism evidence="2 3">
    <name type="scientific">Sordaria macrospora</name>
    <dbReference type="NCBI Taxonomy" id="5147"/>
    <lineage>
        <taxon>Eukaryota</taxon>
        <taxon>Fungi</taxon>
        <taxon>Dikarya</taxon>
        <taxon>Ascomycota</taxon>
        <taxon>Pezizomycotina</taxon>
        <taxon>Sordariomycetes</taxon>
        <taxon>Sordariomycetidae</taxon>
        <taxon>Sordariales</taxon>
        <taxon>Sordariaceae</taxon>
        <taxon>Sordaria</taxon>
    </lineage>
</organism>
<dbReference type="VEuPathDB" id="FungiDB:SMAC_07960"/>
<feature type="region of interest" description="Disordered" evidence="1">
    <location>
        <begin position="1"/>
        <end position="39"/>
    </location>
</feature>
<dbReference type="Proteomes" id="UP000433876">
    <property type="component" value="Unassembled WGS sequence"/>
</dbReference>
<dbReference type="AlphaFoldDB" id="A0A8S8ZRB4"/>
<evidence type="ECO:0000256" key="1">
    <source>
        <dbReference type="SAM" id="MobiDB-lite"/>
    </source>
</evidence>
<comment type="caution">
    <text evidence="2">The sequence shown here is derived from an EMBL/GenBank/DDBJ whole genome shotgun (WGS) entry which is preliminary data.</text>
</comment>
<sequence>MSSNPPPWRQQGPLSGTTCPVHHNHNHSPNPNQEATGLERGTIIRGEVWQYLLSLKPDLGLPPGVANIKAMRDLLALPRKRDLPKTWQTRLAQKGITGPKMLRQIASYLV</sequence>
<protein>
    <submittedName>
        <fullName evidence="2">Uncharacterized protein</fullName>
    </submittedName>
</protein>
<dbReference type="EMBL" id="NMPR01000065">
    <property type="protein sequence ID" value="KAA8631958.1"/>
    <property type="molecule type" value="Genomic_DNA"/>
</dbReference>